<name>A0A556MTL5_9SPHI</name>
<dbReference type="RefSeq" id="WP_144246704.1">
    <property type="nucleotide sequence ID" value="NZ_VLPK01000001.1"/>
</dbReference>
<proteinExistence type="predicted"/>
<evidence type="ECO:0000313" key="1">
    <source>
        <dbReference type="EMBL" id="TSJ43139.1"/>
    </source>
</evidence>
<reference evidence="1 2" key="1">
    <citation type="submission" date="2019-07" db="EMBL/GenBank/DDBJ databases">
        <authorList>
            <person name="Huq M.A."/>
        </authorList>
    </citation>
    <scope>NUCLEOTIDE SEQUENCE [LARGE SCALE GENOMIC DNA]</scope>
    <source>
        <strain evidence="1 2">MAH-19</strain>
    </source>
</reference>
<dbReference type="EMBL" id="VLPK01000001">
    <property type="protein sequence ID" value="TSJ43139.1"/>
    <property type="molecule type" value="Genomic_DNA"/>
</dbReference>
<dbReference type="AlphaFoldDB" id="A0A556MTL5"/>
<dbReference type="Proteomes" id="UP000318733">
    <property type="component" value="Unassembled WGS sequence"/>
</dbReference>
<protein>
    <submittedName>
        <fullName evidence="1">Uncharacterized protein</fullName>
    </submittedName>
</protein>
<evidence type="ECO:0000313" key="2">
    <source>
        <dbReference type="Proteomes" id="UP000318733"/>
    </source>
</evidence>
<organism evidence="1 2">
    <name type="scientific">Mucilaginibacter corticis</name>
    <dbReference type="NCBI Taxonomy" id="2597670"/>
    <lineage>
        <taxon>Bacteria</taxon>
        <taxon>Pseudomonadati</taxon>
        <taxon>Bacteroidota</taxon>
        <taxon>Sphingobacteriia</taxon>
        <taxon>Sphingobacteriales</taxon>
        <taxon>Sphingobacteriaceae</taxon>
        <taxon>Mucilaginibacter</taxon>
    </lineage>
</organism>
<comment type="caution">
    <text evidence="1">The sequence shown here is derived from an EMBL/GenBank/DDBJ whole genome shotgun (WGS) entry which is preliminary data.</text>
</comment>
<accession>A0A556MTL5</accession>
<gene>
    <name evidence="1" type="ORF">FO440_02815</name>
</gene>
<keyword evidence="2" id="KW-1185">Reference proteome</keyword>
<sequence length="168" mass="18504">MKPALFIAFCFSLFFFSCKKSEKKSNMTTPKVGINFTFDGVEKNFPVAAVQIKNAATLSSTMFAVGYFDNSPEKIELTVQSNSTIAKGAYHNDLNTQLVIVYTAPDNTPTKYDFYGTELGKYNTCTVTVTSITSTNIQGTFNGQLEWSGPDRTIKSITNGTFNLPIQP</sequence>
<dbReference type="PROSITE" id="PS51257">
    <property type="entry name" value="PROKAR_LIPOPROTEIN"/>
    <property type="match status" value="1"/>
</dbReference>